<dbReference type="InterPro" id="IPR037045">
    <property type="entry name" value="S8pro/Inhibitor_I9_sf"/>
</dbReference>
<evidence type="ECO:0000256" key="3">
    <source>
        <dbReference type="ARBA" id="ARBA00022670"/>
    </source>
</evidence>
<name>A0AAV5EAP3_ELECO</name>
<dbReference type="Pfam" id="PF05922">
    <property type="entry name" value="Inhibitor_I9"/>
    <property type="match status" value="1"/>
</dbReference>
<sequence length="770" mass="79618">MASFVKRSVLCLIPFLLLAVVAVGEVATSADDELTTFIVHVHPHEDHELATADEKKTWYTSYLPEDGRLVHAYHHVATGFAARLTRRELNEVSSAMPGFLAAIPEEVYVPLTTHTPEFLGLVTNPPNGSVYGSDRGAGVIIGVIDTGVFPFHPSFADAGMPPPPARWKGRCDFVNASACNNKLIGARSFVTTTKPILNGTAGNTEPFDDGGHGTHTASTAAGSAVAGAHVLGQARGVATGMAPRAHVAVYKVCNATACLGSDVLAAVDAAVADGCDVVSLSLGAASHPFYLDAVAVAALGAVEKGVFVSAAAGNSGPNATSLSNEAPWVLTVAASTMDRAIRSTVQLGNGAAFHGESAYQPTNVSSSSSFYPLVQVGAALCGPGSLDGADVRGKIVVCQLGGGPGRNITRVMKGQVVRDAGGAGMVLVNSFPIGYTTLAEAHVLPASHVDHAASLAIRSYMSSTANPVARIVFGGTVLGTRSAPVMAGFSSRGPGLQDPSILKPDVTGPGVNVLAAWPTQVGPPPTQLDDGVPRGGPTFNIISGTSMSTPHLSGIAAAIKSVHPTWSPAAIKSAIMTTADPTDRSSGGGLLLDEQHRPADWFAAGAGHVSPEKAADQGLVYDIDPRDYVGYLCGLYNSSQNVSVVARRRVDCSAVAAVHGSALNYPSISVVFPRRWNTSRAVVVRRTARNVGTKVPVTYAVTVDMPAGGDVAVDVSPRELVFTEVGQEQSFDVAVTARRSGTGARKVVQGALRWVSGRYTVRSPISVSFD</sequence>
<dbReference type="PROSITE" id="PS51892">
    <property type="entry name" value="SUBTILASE"/>
    <property type="match status" value="1"/>
</dbReference>
<accession>A0AAV5EAP3</accession>
<dbReference type="CDD" id="cd02120">
    <property type="entry name" value="PA_subtilisin_like"/>
    <property type="match status" value="1"/>
</dbReference>
<protein>
    <submittedName>
        <fullName evidence="15">Uncharacterized protein</fullName>
    </submittedName>
</protein>
<dbReference type="Gene3D" id="2.60.40.2310">
    <property type="match status" value="1"/>
</dbReference>
<feature type="signal peptide" evidence="10">
    <location>
        <begin position="1"/>
        <end position="24"/>
    </location>
</feature>
<keyword evidence="16" id="KW-1185">Reference proteome</keyword>
<dbReference type="PANTHER" id="PTHR10795">
    <property type="entry name" value="PROPROTEIN CONVERTASE SUBTILISIN/KEXIN"/>
    <property type="match status" value="1"/>
</dbReference>
<comment type="similarity">
    <text evidence="2 9">Belongs to the peptidase S8 family.</text>
</comment>
<feature type="active site" description="Charge relay system" evidence="8 9">
    <location>
        <position position="212"/>
    </location>
</feature>
<dbReference type="Pfam" id="PF17766">
    <property type="entry name" value="fn3_6"/>
    <property type="match status" value="1"/>
</dbReference>
<dbReference type="AlphaFoldDB" id="A0AAV5EAP3"/>
<dbReference type="InterPro" id="IPR023827">
    <property type="entry name" value="Peptidase_S8_Asp-AS"/>
</dbReference>
<evidence type="ECO:0000256" key="6">
    <source>
        <dbReference type="ARBA" id="ARBA00022825"/>
    </source>
</evidence>
<evidence type="ECO:0000256" key="1">
    <source>
        <dbReference type="ARBA" id="ARBA00004613"/>
    </source>
</evidence>
<evidence type="ECO:0000313" key="16">
    <source>
        <dbReference type="Proteomes" id="UP001054889"/>
    </source>
</evidence>
<dbReference type="Gene3D" id="3.50.30.30">
    <property type="match status" value="1"/>
</dbReference>
<dbReference type="InterPro" id="IPR010259">
    <property type="entry name" value="S8pro/Inhibitor_I9"/>
</dbReference>
<evidence type="ECO:0000256" key="4">
    <source>
        <dbReference type="ARBA" id="ARBA00022729"/>
    </source>
</evidence>
<keyword evidence="4 10" id="KW-0732">Signal</keyword>
<dbReference type="Gene3D" id="3.40.50.200">
    <property type="entry name" value="Peptidase S8/S53 domain"/>
    <property type="match status" value="1"/>
</dbReference>
<comment type="caution">
    <text evidence="15">The sequence shown here is derived from an EMBL/GenBank/DDBJ whole genome shotgun (WGS) entry which is preliminary data.</text>
</comment>
<dbReference type="SUPFAM" id="SSF52743">
    <property type="entry name" value="Subtilisin-like"/>
    <property type="match status" value="1"/>
</dbReference>
<evidence type="ECO:0000259" key="13">
    <source>
        <dbReference type="Pfam" id="PF05922"/>
    </source>
</evidence>
<evidence type="ECO:0000256" key="2">
    <source>
        <dbReference type="ARBA" id="ARBA00011073"/>
    </source>
</evidence>
<comment type="subcellular location">
    <subcellularLocation>
        <location evidence="1">Secreted</location>
    </subcellularLocation>
</comment>
<reference evidence="15" key="2">
    <citation type="submission" date="2021-12" db="EMBL/GenBank/DDBJ databases">
        <title>Resequencing data analysis of finger millet.</title>
        <authorList>
            <person name="Hatakeyama M."/>
            <person name="Aluri S."/>
            <person name="Balachadran M.T."/>
            <person name="Sivarajan S.R."/>
            <person name="Poveda L."/>
            <person name="Shimizu-Inatsugi R."/>
            <person name="Schlapbach R."/>
            <person name="Sreeman S.M."/>
            <person name="Shimizu K.K."/>
        </authorList>
    </citation>
    <scope>NUCLEOTIDE SEQUENCE</scope>
</reference>
<evidence type="ECO:0000259" key="14">
    <source>
        <dbReference type="Pfam" id="PF17766"/>
    </source>
</evidence>
<keyword evidence="6 9" id="KW-0720">Serine protease</keyword>
<dbReference type="InterPro" id="IPR041469">
    <property type="entry name" value="Subtilisin-like_FN3"/>
</dbReference>
<dbReference type="InterPro" id="IPR036852">
    <property type="entry name" value="Peptidase_S8/S53_dom_sf"/>
</dbReference>
<feature type="active site" description="Charge relay system" evidence="8 9">
    <location>
        <position position="145"/>
    </location>
</feature>
<feature type="chain" id="PRO_5043988736" evidence="10">
    <location>
        <begin position="25"/>
        <end position="770"/>
    </location>
</feature>
<dbReference type="InterPro" id="IPR034197">
    <property type="entry name" value="Peptidases_S8_3"/>
</dbReference>
<feature type="domain" description="Peptidase S8/S53" evidence="11">
    <location>
        <begin position="136"/>
        <end position="582"/>
    </location>
</feature>
<organism evidence="15 16">
    <name type="scientific">Eleusine coracana subsp. coracana</name>
    <dbReference type="NCBI Taxonomy" id="191504"/>
    <lineage>
        <taxon>Eukaryota</taxon>
        <taxon>Viridiplantae</taxon>
        <taxon>Streptophyta</taxon>
        <taxon>Embryophyta</taxon>
        <taxon>Tracheophyta</taxon>
        <taxon>Spermatophyta</taxon>
        <taxon>Magnoliopsida</taxon>
        <taxon>Liliopsida</taxon>
        <taxon>Poales</taxon>
        <taxon>Poaceae</taxon>
        <taxon>PACMAD clade</taxon>
        <taxon>Chloridoideae</taxon>
        <taxon>Cynodonteae</taxon>
        <taxon>Eleusininae</taxon>
        <taxon>Eleusine</taxon>
    </lineage>
</organism>
<gene>
    <name evidence="15" type="primary">gb06954</name>
    <name evidence="15" type="ORF">PR202_gb06954</name>
</gene>
<dbReference type="Pfam" id="PF00082">
    <property type="entry name" value="Peptidase_S8"/>
    <property type="match status" value="1"/>
</dbReference>
<proteinExistence type="inferred from homology"/>
<reference evidence="15" key="1">
    <citation type="journal article" date="2018" name="DNA Res.">
        <title>Multiple hybrid de novo genome assembly of finger millet, an orphan allotetraploid crop.</title>
        <authorList>
            <person name="Hatakeyama M."/>
            <person name="Aluri S."/>
            <person name="Balachadran M.T."/>
            <person name="Sivarajan S.R."/>
            <person name="Patrignani A."/>
            <person name="Gruter S."/>
            <person name="Poveda L."/>
            <person name="Shimizu-Inatsugi R."/>
            <person name="Baeten J."/>
            <person name="Francoijs K.J."/>
            <person name="Nataraja K.N."/>
            <person name="Reddy Y.A.N."/>
            <person name="Phadnis S."/>
            <person name="Ravikumar R.L."/>
            <person name="Schlapbach R."/>
            <person name="Sreeman S.M."/>
            <person name="Shimizu K.K."/>
        </authorList>
    </citation>
    <scope>NUCLEOTIDE SEQUENCE</scope>
</reference>
<dbReference type="PRINTS" id="PR00723">
    <property type="entry name" value="SUBTILISIN"/>
</dbReference>
<evidence type="ECO:0000256" key="9">
    <source>
        <dbReference type="PROSITE-ProRule" id="PRU01240"/>
    </source>
</evidence>
<dbReference type="FunFam" id="3.50.30.30:FF:000005">
    <property type="entry name" value="subtilisin-like protease SBT1.5"/>
    <property type="match status" value="1"/>
</dbReference>
<dbReference type="InterPro" id="IPR015500">
    <property type="entry name" value="Peptidase_S8_subtilisin-rel"/>
</dbReference>
<dbReference type="Proteomes" id="UP001054889">
    <property type="component" value="Unassembled WGS sequence"/>
</dbReference>
<evidence type="ECO:0000256" key="7">
    <source>
        <dbReference type="ARBA" id="ARBA00023180"/>
    </source>
</evidence>
<dbReference type="InterPro" id="IPR003137">
    <property type="entry name" value="PA_domain"/>
</dbReference>
<evidence type="ECO:0000313" key="15">
    <source>
        <dbReference type="EMBL" id="GJN19655.1"/>
    </source>
</evidence>
<dbReference type="Gene3D" id="3.30.70.80">
    <property type="entry name" value="Peptidase S8 propeptide/proteinase inhibitor I9"/>
    <property type="match status" value="1"/>
</dbReference>
<dbReference type="GO" id="GO:0005576">
    <property type="term" value="C:extracellular region"/>
    <property type="evidence" value="ECO:0007669"/>
    <property type="project" value="UniProtKB-SubCell"/>
</dbReference>
<feature type="domain" description="Inhibitor I9" evidence="13">
    <location>
        <begin position="36"/>
        <end position="107"/>
    </location>
</feature>
<evidence type="ECO:0000259" key="11">
    <source>
        <dbReference type="Pfam" id="PF00082"/>
    </source>
</evidence>
<feature type="domain" description="PA" evidence="12">
    <location>
        <begin position="371"/>
        <end position="456"/>
    </location>
</feature>
<dbReference type="GO" id="GO:0006508">
    <property type="term" value="P:proteolysis"/>
    <property type="evidence" value="ECO:0007669"/>
    <property type="project" value="UniProtKB-KW"/>
</dbReference>
<evidence type="ECO:0000256" key="10">
    <source>
        <dbReference type="SAM" id="SignalP"/>
    </source>
</evidence>
<evidence type="ECO:0000256" key="8">
    <source>
        <dbReference type="PIRSR" id="PIRSR615500-1"/>
    </source>
</evidence>
<keyword evidence="7" id="KW-0325">Glycoprotein</keyword>
<dbReference type="CDD" id="cd04852">
    <property type="entry name" value="Peptidases_S8_3"/>
    <property type="match status" value="1"/>
</dbReference>
<keyword evidence="3 9" id="KW-0645">Protease</keyword>
<dbReference type="Pfam" id="PF02225">
    <property type="entry name" value="PA"/>
    <property type="match status" value="1"/>
</dbReference>
<dbReference type="EMBL" id="BQKI01000074">
    <property type="protein sequence ID" value="GJN19655.1"/>
    <property type="molecule type" value="Genomic_DNA"/>
</dbReference>
<feature type="domain" description="Subtilisin-like protease fibronectin type-III" evidence="14">
    <location>
        <begin position="663"/>
        <end position="767"/>
    </location>
</feature>
<evidence type="ECO:0000256" key="5">
    <source>
        <dbReference type="ARBA" id="ARBA00022801"/>
    </source>
</evidence>
<dbReference type="GO" id="GO:0004252">
    <property type="term" value="F:serine-type endopeptidase activity"/>
    <property type="evidence" value="ECO:0007669"/>
    <property type="project" value="UniProtKB-UniRule"/>
</dbReference>
<dbReference type="InterPro" id="IPR045051">
    <property type="entry name" value="SBT"/>
</dbReference>
<feature type="active site" description="Charge relay system" evidence="8 9">
    <location>
        <position position="546"/>
    </location>
</feature>
<dbReference type="PROSITE" id="PS00136">
    <property type="entry name" value="SUBTILASE_ASP"/>
    <property type="match status" value="1"/>
</dbReference>
<dbReference type="FunFam" id="3.40.50.200:FF:000006">
    <property type="entry name" value="Subtilisin-like protease SBT1.5"/>
    <property type="match status" value="1"/>
</dbReference>
<dbReference type="InterPro" id="IPR000209">
    <property type="entry name" value="Peptidase_S8/S53_dom"/>
</dbReference>
<keyword evidence="5 9" id="KW-0378">Hydrolase</keyword>
<evidence type="ECO:0000259" key="12">
    <source>
        <dbReference type="Pfam" id="PF02225"/>
    </source>
</evidence>